<feature type="compositionally biased region" description="Low complexity" evidence="1">
    <location>
        <begin position="65"/>
        <end position="82"/>
    </location>
</feature>
<evidence type="ECO:0000256" key="1">
    <source>
        <dbReference type="SAM" id="MobiDB-lite"/>
    </source>
</evidence>
<proteinExistence type="predicted"/>
<feature type="transmembrane region" description="Helical" evidence="2">
    <location>
        <begin position="25"/>
        <end position="45"/>
    </location>
</feature>
<name>A0A4P9X8B5_9FUNG</name>
<gene>
    <name evidence="3" type="ORF">CXG81DRAFT_25801</name>
</gene>
<accession>A0A4P9X8B5</accession>
<dbReference type="AlphaFoldDB" id="A0A4P9X8B5"/>
<sequence>MVSTCQRERDLSPGQRMANVAHKTVVGLLIGATGVLFLSNASAISHKMRKVRLMKEAEAKEAADKTATTAAGVGAGAAASSA</sequence>
<keyword evidence="2" id="KW-0812">Transmembrane</keyword>
<keyword evidence="4" id="KW-1185">Reference proteome</keyword>
<protein>
    <submittedName>
        <fullName evidence="3">Uncharacterized protein</fullName>
    </submittedName>
</protein>
<dbReference type="Proteomes" id="UP000274922">
    <property type="component" value="Unassembled WGS sequence"/>
</dbReference>
<evidence type="ECO:0000313" key="4">
    <source>
        <dbReference type="Proteomes" id="UP000274922"/>
    </source>
</evidence>
<keyword evidence="2" id="KW-1133">Transmembrane helix</keyword>
<evidence type="ECO:0000256" key="2">
    <source>
        <dbReference type="SAM" id="Phobius"/>
    </source>
</evidence>
<dbReference type="EMBL" id="ML014169">
    <property type="protein sequence ID" value="RKP01527.1"/>
    <property type="molecule type" value="Genomic_DNA"/>
</dbReference>
<keyword evidence="2" id="KW-0472">Membrane</keyword>
<organism evidence="3 4">
    <name type="scientific">Caulochytrium protostelioides</name>
    <dbReference type="NCBI Taxonomy" id="1555241"/>
    <lineage>
        <taxon>Eukaryota</taxon>
        <taxon>Fungi</taxon>
        <taxon>Fungi incertae sedis</taxon>
        <taxon>Chytridiomycota</taxon>
        <taxon>Chytridiomycota incertae sedis</taxon>
        <taxon>Chytridiomycetes</taxon>
        <taxon>Caulochytriales</taxon>
        <taxon>Caulochytriaceae</taxon>
        <taxon>Caulochytrium</taxon>
    </lineage>
</organism>
<feature type="region of interest" description="Disordered" evidence="1">
    <location>
        <begin position="62"/>
        <end position="82"/>
    </location>
</feature>
<reference evidence="4" key="1">
    <citation type="journal article" date="2018" name="Nat. Microbiol.">
        <title>Leveraging single-cell genomics to expand the fungal tree of life.</title>
        <authorList>
            <person name="Ahrendt S.R."/>
            <person name="Quandt C.A."/>
            <person name="Ciobanu D."/>
            <person name="Clum A."/>
            <person name="Salamov A."/>
            <person name="Andreopoulos B."/>
            <person name="Cheng J.F."/>
            <person name="Woyke T."/>
            <person name="Pelin A."/>
            <person name="Henrissat B."/>
            <person name="Reynolds N.K."/>
            <person name="Benny G.L."/>
            <person name="Smith M.E."/>
            <person name="James T.Y."/>
            <person name="Grigoriev I.V."/>
        </authorList>
    </citation>
    <scope>NUCLEOTIDE SEQUENCE [LARGE SCALE GENOMIC DNA]</scope>
    <source>
        <strain evidence="4">ATCC 52028</strain>
    </source>
</reference>
<evidence type="ECO:0000313" key="3">
    <source>
        <dbReference type="EMBL" id="RKP01527.1"/>
    </source>
</evidence>